<organism evidence="2 3">
    <name type="scientific">Parazoarcus communis</name>
    <dbReference type="NCBI Taxonomy" id="41977"/>
    <lineage>
        <taxon>Bacteria</taxon>
        <taxon>Pseudomonadati</taxon>
        <taxon>Pseudomonadota</taxon>
        <taxon>Betaproteobacteria</taxon>
        <taxon>Rhodocyclales</taxon>
        <taxon>Zoogloeaceae</taxon>
        <taxon>Parazoarcus</taxon>
    </lineage>
</organism>
<accession>A0A2U8GKU4</accession>
<dbReference type="KEGG" id="acom:CEW83_01340"/>
<dbReference type="EMBL" id="CP022187">
    <property type="protein sequence ID" value="AWI74030.1"/>
    <property type="molecule type" value="Genomic_DNA"/>
</dbReference>
<feature type="compositionally biased region" description="Low complexity" evidence="1">
    <location>
        <begin position="117"/>
        <end position="131"/>
    </location>
</feature>
<evidence type="ECO:0000313" key="2">
    <source>
        <dbReference type="EMBL" id="AWI74030.1"/>
    </source>
</evidence>
<evidence type="ECO:0000313" key="3">
    <source>
        <dbReference type="Proteomes" id="UP000244930"/>
    </source>
</evidence>
<reference evidence="2 3" key="1">
    <citation type="submission" date="2017-06" db="EMBL/GenBank/DDBJ databases">
        <title>Azoarcus.</title>
        <authorList>
            <person name="Woo J.-H."/>
            <person name="Kim H.-S."/>
        </authorList>
    </citation>
    <scope>NUCLEOTIDE SEQUENCE [LARGE SCALE GENOMIC DNA]</scope>
    <source>
        <strain evidence="2 3">TSPY31</strain>
    </source>
</reference>
<proteinExistence type="predicted"/>
<dbReference type="AlphaFoldDB" id="A0A2U8GKU4"/>
<keyword evidence="3" id="KW-1185">Reference proteome</keyword>
<dbReference type="Proteomes" id="UP000244930">
    <property type="component" value="Chromosome"/>
</dbReference>
<gene>
    <name evidence="2" type="ORF">CEW83_01340</name>
</gene>
<feature type="region of interest" description="Disordered" evidence="1">
    <location>
        <begin position="117"/>
        <end position="227"/>
    </location>
</feature>
<evidence type="ECO:0000256" key="1">
    <source>
        <dbReference type="SAM" id="MobiDB-lite"/>
    </source>
</evidence>
<protein>
    <submittedName>
        <fullName evidence="2">Uncharacterized protein</fullName>
    </submittedName>
</protein>
<feature type="compositionally biased region" description="Low complexity" evidence="1">
    <location>
        <begin position="139"/>
        <end position="204"/>
    </location>
</feature>
<name>A0A2U8GKU4_9RHOO</name>
<sequence length="227" mass="23232">MGSQWQQWLKTVGSVPNVWLPALAAERRGQPPAIDFFLPWLPRGESSVVPLDVHGAETAMRLMMRAALPLFGAAAGTSTEAEGVKVEPVREKGPARMLDLVARTSNVVDAEVVSPKPAAPVEAPKAASSRTTRAKPAARKPAAAAKTMAAKTTAAKTTAAKTTAAKTTAAKTTAAKTTAAKTTAAKTASAKPAAAKPAPAPVTAGEVKAKPAPRRVRKPAAPPADKA</sequence>